<evidence type="ECO:0000256" key="3">
    <source>
        <dbReference type="ARBA" id="ARBA00005689"/>
    </source>
</evidence>
<dbReference type="PROSITE" id="PS00837">
    <property type="entry name" value="ALADH_PNT_2"/>
    <property type="match status" value="1"/>
</dbReference>
<keyword evidence="21" id="KW-0560">Oxidoreductase</keyword>
<evidence type="ECO:0000256" key="5">
    <source>
        <dbReference type="ARBA" id="ARBA00022475"/>
    </source>
</evidence>
<dbReference type="GO" id="GO:0050661">
    <property type="term" value="F:NADP binding"/>
    <property type="evidence" value="ECO:0007669"/>
    <property type="project" value="TreeGrafter"/>
</dbReference>
<evidence type="ECO:0000313" key="20">
    <source>
        <dbReference type="EMBL" id="OSI11615.1"/>
    </source>
</evidence>
<dbReference type="SMART" id="SM01003">
    <property type="entry name" value="AlaDh_PNT_N"/>
    <property type="match status" value="1"/>
</dbReference>
<dbReference type="InterPro" id="IPR024605">
    <property type="entry name" value="NADP_transhyd_a_C"/>
</dbReference>
<evidence type="ECO:0000256" key="14">
    <source>
        <dbReference type="ARBA" id="ARBA00048202"/>
    </source>
</evidence>
<keyword evidence="8 16" id="KW-0547">Nucleotide-binding</keyword>
<dbReference type="FunFam" id="3.40.50.720:FF:000028">
    <property type="entry name" value="NAD(P) transhydrogenase subunit alpha"/>
    <property type="match status" value="1"/>
</dbReference>
<keyword evidence="5" id="KW-1003">Cell membrane</keyword>
<comment type="function">
    <text evidence="1 16">The transhydrogenation between NADH and NADP is coupled to respiration and ATP hydrolysis and functions as a proton pump across the membrane.</text>
</comment>
<evidence type="ECO:0000256" key="12">
    <source>
        <dbReference type="ARBA" id="ARBA00023027"/>
    </source>
</evidence>
<comment type="catalytic activity">
    <reaction evidence="14 16">
        <text>NAD(+) + NADPH + H(+)(in) = NADH + NADP(+) + H(+)(out)</text>
        <dbReference type="Rhea" id="RHEA:47992"/>
        <dbReference type="ChEBI" id="CHEBI:15378"/>
        <dbReference type="ChEBI" id="CHEBI:57540"/>
        <dbReference type="ChEBI" id="CHEBI:57783"/>
        <dbReference type="ChEBI" id="CHEBI:57945"/>
        <dbReference type="ChEBI" id="CHEBI:58349"/>
        <dbReference type="EC" id="7.1.1.1"/>
    </reaction>
</comment>
<evidence type="ECO:0000256" key="6">
    <source>
        <dbReference type="ARBA" id="ARBA00022519"/>
    </source>
</evidence>
<dbReference type="SMART" id="SM01002">
    <property type="entry name" value="AlaDh_PNT_C"/>
    <property type="match status" value="1"/>
</dbReference>
<dbReference type="Gene3D" id="3.40.50.720">
    <property type="entry name" value="NAD(P)-binding Rossmann-like Domain"/>
    <property type="match status" value="2"/>
</dbReference>
<keyword evidence="10 16" id="KW-1278">Translocase</keyword>
<dbReference type="GO" id="GO:0006740">
    <property type="term" value="P:NADPH regeneration"/>
    <property type="evidence" value="ECO:0007669"/>
    <property type="project" value="TreeGrafter"/>
</dbReference>
<evidence type="ECO:0000259" key="18">
    <source>
        <dbReference type="SMART" id="SM01002"/>
    </source>
</evidence>
<dbReference type="CDD" id="cd05304">
    <property type="entry name" value="Rubrum_tdh"/>
    <property type="match status" value="1"/>
</dbReference>
<comment type="subcellular location">
    <subcellularLocation>
        <location evidence="2">Cell inner membrane</location>
        <topology evidence="2">Multi-pass membrane protein</topology>
    </subcellularLocation>
</comment>
<dbReference type="InterPro" id="IPR007886">
    <property type="entry name" value="AlaDH/PNT_N"/>
</dbReference>
<keyword evidence="9 16" id="KW-0521">NADP</keyword>
<evidence type="ECO:0000259" key="19">
    <source>
        <dbReference type="SMART" id="SM01003"/>
    </source>
</evidence>
<evidence type="ECO:0000256" key="1">
    <source>
        <dbReference type="ARBA" id="ARBA00003943"/>
    </source>
</evidence>
<dbReference type="InterPro" id="IPR008143">
    <property type="entry name" value="Ala_DH/PNT_CS2"/>
</dbReference>
<dbReference type="Proteomes" id="UP000193466">
    <property type="component" value="Unassembled WGS sequence"/>
</dbReference>
<dbReference type="NCBIfam" id="NF006942">
    <property type="entry name" value="PRK09424.1"/>
    <property type="match status" value="1"/>
</dbReference>
<dbReference type="EC" id="7.1.1.1" evidence="4 16"/>
<organism evidence="21 23">
    <name type="scientific">Neisseria zoodegmatis</name>
    <dbReference type="NCBI Taxonomy" id="326523"/>
    <lineage>
        <taxon>Bacteria</taxon>
        <taxon>Pseudomonadati</taxon>
        <taxon>Pseudomonadota</taxon>
        <taxon>Betaproteobacteria</taxon>
        <taxon>Neisseriales</taxon>
        <taxon>Neisseriaceae</taxon>
        <taxon>Neisseria</taxon>
    </lineage>
</organism>
<sequence length="511" mass="53909">MRIGIPKESLPGETRVACTPATVTQLQKLGFEVVVERGAGLAASLDDAAYEAAGALVADAAEVWSSPLIYKVNAPSESEVGRLNAGQTLVSFLWPAQNPELVQKLTDQKVNVLAMDMVPRISRAQALDALSSMANISGYRAVIEAANAFGRFFTGQITAAGKVPPAQVLVIGAGVAGLAAIGTANSLGAVVKAFDTRLEVAEQIESMGGQFLKLDFPQESGGSGDGYAKVMSEEFIAAEMKLFAEQARQVDIIITTAAIPGKPAPKLITKEMVESMKPGSVIVDLAAATGGNCELTKPGELFVTDNGVKIIGYTDMANRLAGQSSQLYATNLVNLSKLLSPNKDGEITLDFEDVIIRNMTVTRDGEITFPPPAIQVSAAPQQQAQAAPVAKPEPKPVPTWKKLAPAVIGAVLVLWMGAVAPAEFLNHFIVFVLACVIGYYVVWNVSHSLHTPLMSVTNAISGIIVVGALLQIGQGNGVVSFLAFIAVLIASINIFGGFYVTRRMLNMFRKG</sequence>
<keyword evidence="7 17" id="KW-0812">Transmembrane</keyword>
<reference evidence="20 22" key="1">
    <citation type="submission" date="2017-01" db="EMBL/GenBank/DDBJ databases">
        <authorList>
            <person name="Wolfgang W.J."/>
            <person name="Cole J."/>
            <person name="Wroblewski D."/>
            <person name="Mcginnis J."/>
            <person name="Musser K.A."/>
        </authorList>
    </citation>
    <scope>NUCLEOTIDE SEQUENCE [LARGE SCALE GENOMIC DNA]</scope>
    <source>
        <strain evidence="20 22">DSM 21643</strain>
    </source>
</reference>
<dbReference type="InterPro" id="IPR036291">
    <property type="entry name" value="NAD(P)-bd_dom_sf"/>
</dbReference>
<keyword evidence="22" id="KW-1185">Reference proteome</keyword>
<dbReference type="NCBIfam" id="TIGR00561">
    <property type="entry name" value="pntA"/>
    <property type="match status" value="1"/>
</dbReference>
<dbReference type="PANTHER" id="PTHR10160">
    <property type="entry name" value="NAD(P) TRANSHYDROGENASE"/>
    <property type="match status" value="1"/>
</dbReference>
<dbReference type="Pfam" id="PF05222">
    <property type="entry name" value="AlaDh_PNT_N"/>
    <property type="match status" value="1"/>
</dbReference>
<dbReference type="Pfam" id="PF01262">
    <property type="entry name" value="AlaDh_PNT_C"/>
    <property type="match status" value="1"/>
</dbReference>
<evidence type="ECO:0000256" key="16">
    <source>
        <dbReference type="PIRNR" id="PIRNR000203"/>
    </source>
</evidence>
<feature type="transmembrane region" description="Helical" evidence="17">
    <location>
        <begin position="453"/>
        <end position="472"/>
    </location>
</feature>
<comment type="similarity">
    <text evidence="3 16">Belongs to the AlaDH/PNT family.</text>
</comment>
<dbReference type="SUPFAM" id="SSF52283">
    <property type="entry name" value="Formate/glycerate dehydrogenase catalytic domain-like"/>
    <property type="match status" value="1"/>
</dbReference>
<feature type="domain" description="Alanine dehydrogenase/pyridine nucleotide transhydrogenase NAD(H)-binding" evidence="18">
    <location>
        <begin position="146"/>
        <end position="312"/>
    </location>
</feature>
<evidence type="ECO:0000256" key="13">
    <source>
        <dbReference type="ARBA" id="ARBA00023136"/>
    </source>
</evidence>
<proteinExistence type="inferred from homology"/>
<keyword evidence="12 16" id="KW-0520">NAD</keyword>
<feature type="transmembrane region" description="Helical" evidence="17">
    <location>
        <begin position="478"/>
        <end position="500"/>
    </location>
</feature>
<dbReference type="Proteomes" id="UP000215033">
    <property type="component" value="Chromosome 1"/>
</dbReference>
<evidence type="ECO:0000256" key="11">
    <source>
        <dbReference type="ARBA" id="ARBA00022989"/>
    </source>
</evidence>
<dbReference type="RefSeq" id="WP_085362665.1">
    <property type="nucleotide sequence ID" value="NZ_LT906434.1"/>
</dbReference>
<evidence type="ECO:0000313" key="23">
    <source>
        <dbReference type="Proteomes" id="UP000215033"/>
    </source>
</evidence>
<evidence type="ECO:0000256" key="8">
    <source>
        <dbReference type="ARBA" id="ARBA00022741"/>
    </source>
</evidence>
<evidence type="ECO:0000256" key="15">
    <source>
        <dbReference type="ARBA" id="ARBA00071831"/>
    </source>
</evidence>
<evidence type="ECO:0000313" key="22">
    <source>
        <dbReference type="Proteomes" id="UP000193466"/>
    </source>
</evidence>
<dbReference type="EMBL" id="MTBM01000001">
    <property type="protein sequence ID" value="OSI11615.1"/>
    <property type="molecule type" value="Genomic_DNA"/>
</dbReference>
<evidence type="ECO:0000256" key="10">
    <source>
        <dbReference type="ARBA" id="ARBA00022967"/>
    </source>
</evidence>
<accession>A0AB38DRD6</accession>
<reference evidence="21 23" key="2">
    <citation type="submission" date="2017-06" db="EMBL/GenBank/DDBJ databases">
        <authorList>
            <consortium name="Pathogen Informatics"/>
        </authorList>
    </citation>
    <scope>NUCLEOTIDE SEQUENCE [LARGE SCALE GENOMIC DNA]</scope>
    <source>
        <strain evidence="21 23">NCTC12230</strain>
    </source>
</reference>
<dbReference type="PIRSF" id="PIRSF000203">
    <property type="entry name" value="NADP_transhydrogenase_alpha"/>
    <property type="match status" value="1"/>
</dbReference>
<evidence type="ECO:0000256" key="2">
    <source>
        <dbReference type="ARBA" id="ARBA00004429"/>
    </source>
</evidence>
<name>A0AB38DRD6_9NEIS</name>
<dbReference type="GO" id="GO:0008750">
    <property type="term" value="F:proton-translocating NAD(P)+ transhydrogenase activity"/>
    <property type="evidence" value="ECO:0007669"/>
    <property type="project" value="UniProtKB-EC"/>
</dbReference>
<dbReference type="PROSITE" id="PS00836">
    <property type="entry name" value="ALADH_PNT_1"/>
    <property type="match status" value="1"/>
</dbReference>
<dbReference type="Pfam" id="PF12769">
    <property type="entry name" value="PNTB_4TM"/>
    <property type="match status" value="1"/>
</dbReference>
<protein>
    <recommendedName>
        <fullName evidence="15 16">NAD(P) transhydrogenase subunit alpha</fullName>
        <ecNumber evidence="4 16">7.1.1.1</ecNumber>
    </recommendedName>
</protein>
<evidence type="ECO:0000256" key="17">
    <source>
        <dbReference type="SAM" id="Phobius"/>
    </source>
</evidence>
<dbReference type="AlphaFoldDB" id="A0AB38DRD6"/>
<feature type="transmembrane region" description="Helical" evidence="17">
    <location>
        <begin position="428"/>
        <end position="446"/>
    </location>
</feature>
<keyword evidence="13 17" id="KW-0472">Membrane</keyword>
<dbReference type="GO" id="GO:0016491">
    <property type="term" value="F:oxidoreductase activity"/>
    <property type="evidence" value="ECO:0007669"/>
    <property type="project" value="UniProtKB-KW"/>
</dbReference>
<feature type="domain" description="Alanine dehydrogenase/pyridine nucleotide transhydrogenase N-terminal" evidence="19">
    <location>
        <begin position="4"/>
        <end position="137"/>
    </location>
</feature>
<dbReference type="GO" id="GO:0005886">
    <property type="term" value="C:plasma membrane"/>
    <property type="evidence" value="ECO:0007669"/>
    <property type="project" value="UniProtKB-SubCell"/>
</dbReference>
<dbReference type="InterPro" id="IPR026255">
    <property type="entry name" value="NADP_transhyd_a"/>
</dbReference>
<gene>
    <name evidence="21" type="primary">pntA</name>
    <name evidence="20" type="ORF">BWD10_01220</name>
    <name evidence="21" type="ORF">SAMEA4504057_01335</name>
</gene>
<keyword evidence="6" id="KW-0997">Cell inner membrane</keyword>
<evidence type="ECO:0000256" key="9">
    <source>
        <dbReference type="ARBA" id="ARBA00022857"/>
    </source>
</evidence>
<dbReference type="SUPFAM" id="SSF51735">
    <property type="entry name" value="NAD(P)-binding Rossmann-fold domains"/>
    <property type="match status" value="1"/>
</dbReference>
<dbReference type="EMBL" id="LT906434">
    <property type="protein sequence ID" value="SNU79829.1"/>
    <property type="molecule type" value="Genomic_DNA"/>
</dbReference>
<dbReference type="InterPro" id="IPR007698">
    <property type="entry name" value="AlaDH/PNT_NAD(H)-bd"/>
</dbReference>
<evidence type="ECO:0000256" key="4">
    <source>
        <dbReference type="ARBA" id="ARBA00012943"/>
    </source>
</evidence>
<evidence type="ECO:0000313" key="21">
    <source>
        <dbReference type="EMBL" id="SNU79829.1"/>
    </source>
</evidence>
<keyword evidence="11 17" id="KW-1133">Transmembrane helix</keyword>
<dbReference type="PANTHER" id="PTHR10160:SF19">
    <property type="entry name" value="PROTON-TRANSLOCATING NAD(P)(+) TRANSHYDROGENASE"/>
    <property type="match status" value="1"/>
</dbReference>
<evidence type="ECO:0000256" key="7">
    <source>
        <dbReference type="ARBA" id="ARBA00022692"/>
    </source>
</evidence>
<dbReference type="InterPro" id="IPR008142">
    <property type="entry name" value="AlaDH/PNT_CS1"/>
</dbReference>
<dbReference type="KEGG" id="nzo:SAMEA4504057_1335"/>